<feature type="domain" description="PucR C-terminal helix-turn-helix" evidence="2">
    <location>
        <begin position="300"/>
        <end position="357"/>
    </location>
</feature>
<dbReference type="InterPro" id="IPR051448">
    <property type="entry name" value="CdaR-like_regulators"/>
</dbReference>
<comment type="caution">
    <text evidence="3">The sequence shown here is derived from an EMBL/GenBank/DDBJ whole genome shotgun (WGS) entry which is preliminary data.</text>
</comment>
<dbReference type="InterPro" id="IPR025736">
    <property type="entry name" value="PucR_C-HTH_dom"/>
</dbReference>
<proteinExistence type="predicted"/>
<feature type="domain" description="Putative sugar diacid recognition" evidence="1">
    <location>
        <begin position="6"/>
        <end position="135"/>
    </location>
</feature>
<organism evidence="3">
    <name type="scientific">Streptomyces anulatus</name>
    <name type="common">Streptomyces chrysomallus</name>
    <dbReference type="NCBI Taxonomy" id="1892"/>
    <lineage>
        <taxon>Bacteria</taxon>
        <taxon>Bacillati</taxon>
        <taxon>Actinomycetota</taxon>
        <taxon>Actinomycetes</taxon>
        <taxon>Kitasatosporales</taxon>
        <taxon>Streptomycetaceae</taxon>
        <taxon>Streptomyces</taxon>
    </lineage>
</organism>
<accession>A0A6G3SRM7</accession>
<evidence type="ECO:0000313" key="3">
    <source>
        <dbReference type="EMBL" id="NEB85402.1"/>
    </source>
</evidence>
<evidence type="ECO:0000259" key="2">
    <source>
        <dbReference type="Pfam" id="PF13556"/>
    </source>
</evidence>
<dbReference type="InterPro" id="IPR042070">
    <property type="entry name" value="PucR_C-HTH_sf"/>
</dbReference>
<dbReference type="EMBL" id="JAAGMK010000393">
    <property type="protein sequence ID" value="NEB85402.1"/>
    <property type="molecule type" value="Genomic_DNA"/>
</dbReference>
<dbReference type="InterPro" id="IPR029151">
    <property type="entry name" value="Sensor-like_sf"/>
</dbReference>
<evidence type="ECO:0008006" key="4">
    <source>
        <dbReference type="Google" id="ProtNLM"/>
    </source>
</evidence>
<dbReference type="RefSeq" id="WP_164257594.1">
    <property type="nucleotide sequence ID" value="NZ_JAAGMK010000393.1"/>
</dbReference>
<dbReference type="Gene3D" id="1.10.10.2840">
    <property type="entry name" value="PucR C-terminal helix-turn-helix domain"/>
    <property type="match status" value="1"/>
</dbReference>
<dbReference type="AlphaFoldDB" id="A0A6G3SRM7"/>
<gene>
    <name evidence="3" type="ORF">G3I43_14595</name>
</gene>
<reference evidence="3" key="1">
    <citation type="submission" date="2020-01" db="EMBL/GenBank/DDBJ databases">
        <title>Insect and environment-associated Actinomycetes.</title>
        <authorList>
            <person name="Currrie C."/>
            <person name="Chevrette M."/>
            <person name="Carlson C."/>
            <person name="Stubbendieck R."/>
            <person name="Wendt-Pienkowski E."/>
        </authorList>
    </citation>
    <scope>NUCLEOTIDE SEQUENCE</scope>
    <source>
        <strain evidence="3">SID505</strain>
    </source>
</reference>
<dbReference type="InterPro" id="IPR008599">
    <property type="entry name" value="Diacid_rec"/>
</dbReference>
<protein>
    <recommendedName>
        <fullName evidence="4">Sugar diacid utilization regulator</fullName>
    </recommendedName>
</protein>
<dbReference type="SUPFAM" id="SSF103190">
    <property type="entry name" value="Sensory domain-like"/>
    <property type="match status" value="1"/>
</dbReference>
<dbReference type="Pfam" id="PF05651">
    <property type="entry name" value="Diacid_rec"/>
    <property type="match status" value="1"/>
</dbReference>
<name>A0A6G3SRM7_STRAQ</name>
<dbReference type="PANTHER" id="PTHR33744">
    <property type="entry name" value="CARBOHYDRATE DIACID REGULATOR"/>
    <property type="match status" value="1"/>
</dbReference>
<dbReference type="PANTHER" id="PTHR33744:SF15">
    <property type="entry name" value="CARBOHYDRATE DIACID REGULATOR"/>
    <property type="match status" value="1"/>
</dbReference>
<dbReference type="Pfam" id="PF13556">
    <property type="entry name" value="HTH_30"/>
    <property type="match status" value="1"/>
</dbReference>
<evidence type="ECO:0000259" key="1">
    <source>
        <dbReference type="Pfam" id="PF05651"/>
    </source>
</evidence>
<sequence length="365" mass="39471">MIDGIAAQAIVGDIVDRLGVRVNVMDDHGVIIASSDRSRVGSLHEGALRVLRTGRPFAVTSEEAHALTGTLAGVNLPLRLGDEIVGVVGVSGDPTSVGEIARAIARMAELMVIQQAFLGEASWRHRVRLQLIEDLRTGVLTGAGWRQRQQLAGCRVEPPYHLFVVDGVTSPPGRDPLGDPEDPAERYRRLEADEAATIIAPDPNGVLWVVAGGSGGVGLRHRISLLCRAENDIGLLDAGRADDFPTLLERAAQAGFALRRRLRGVVHLSSLELPVLLARLDPVTRRGAAARIVGALPEELRHTLRVYFTHDRNVGDAATALNVHRNTLAYRLGRVEHLTGRDPRAFQDAVVLQVALHLQELSEPE</sequence>